<reference evidence="2 5" key="3">
    <citation type="journal article" date="2017" name="Int. J. Syst. Evol. Microbiol.">
        <title>Adaptation of Surface-Associated Bacteria to the Open Ocean: A Genomically Distinct Subpopulation of Phaeobacter gallaeciensis Colonizes Pacific Mesozooplankton.</title>
        <authorList>
            <person name="Freese H.M."/>
            <person name="Methner A."/>
            <person name="Overmann J."/>
        </authorList>
    </citation>
    <scope>NUCLEOTIDE SEQUENCE [LARGE SCALE GENOMIC DNA]</scope>
    <source>
        <strain evidence="2 5">P66</strain>
    </source>
</reference>
<proteinExistence type="predicted"/>
<feature type="region of interest" description="Disordered" evidence="1">
    <location>
        <begin position="1"/>
        <end position="23"/>
    </location>
</feature>
<evidence type="ECO:0000313" key="3">
    <source>
        <dbReference type="EMBL" id="AUR00973.1"/>
    </source>
</evidence>
<reference evidence="3 4" key="1">
    <citation type="journal article" date="2017" name="Front. Microbiol.">
        <title>Phaeobacter piscinae sp. nov., a species of the Roseobacter group and potential aquaculture probiont.</title>
        <authorList>
            <person name="Sonnenschein E.C."/>
            <person name="Phippen C.B.W."/>
            <person name="Nielsen K.F."/>
            <person name="Mateiu R.V."/>
            <person name="Melchiorsen J."/>
            <person name="Gram L."/>
            <person name="Overmann J."/>
            <person name="Freese H.M."/>
        </authorList>
    </citation>
    <scope>NUCLEOTIDE SEQUENCE [LARGE SCALE GENOMIC DNA]</scope>
    <source>
        <strain evidence="3 4">P88</strain>
    </source>
</reference>
<keyword evidence="5" id="KW-1185">Reference proteome</keyword>
<dbReference type="Proteomes" id="UP000236536">
    <property type="component" value="Chromosome"/>
</dbReference>
<sequence>MGKIGGLLPKQKPPEHSGSKGSSACVQFCTDVLSNHEFGMQRTGRLQALEDINHIPR</sequence>
<dbReference type="EMBL" id="CP010705">
    <property type="protein sequence ID" value="AUQ96461.1"/>
    <property type="molecule type" value="Genomic_DNA"/>
</dbReference>
<reference evidence="4 5" key="2">
    <citation type="journal article" date="2017" name="Genome Biol. Evol.">
        <title>Trajectories and Drivers of Genome Evolution in Surface-Associated Marine Phaeobacter.</title>
        <authorList>
            <person name="Freese H.M."/>
            <person name="Sikorski J."/>
            <person name="Bunk B."/>
            <person name="Scheuner C."/>
            <person name="Meier-Kolthoff J.P."/>
            <person name="Sproer C."/>
            <person name="Gram L."/>
            <person name="Overmann J."/>
        </authorList>
    </citation>
    <scope>NUCLEOTIDE SEQUENCE [LARGE SCALE GENOMIC DNA]</scope>
    <source>
        <strain evidence="2 5">P66</strain>
        <strain evidence="3 4">P88</strain>
    </source>
</reference>
<protein>
    <submittedName>
        <fullName evidence="3">Uncharacterized protein</fullName>
    </submittedName>
</protein>
<evidence type="ECO:0000313" key="4">
    <source>
        <dbReference type="Proteomes" id="UP000236447"/>
    </source>
</evidence>
<gene>
    <name evidence="2" type="ORF">PhaeoP66_03731</name>
    <name evidence="3" type="ORF">PhaeoP88_03657</name>
</gene>
<organism evidence="3 4">
    <name type="scientific">Phaeobacter inhibens</name>
    <dbReference type="NCBI Taxonomy" id="221822"/>
    <lineage>
        <taxon>Bacteria</taxon>
        <taxon>Pseudomonadati</taxon>
        <taxon>Pseudomonadota</taxon>
        <taxon>Alphaproteobacteria</taxon>
        <taxon>Rhodobacterales</taxon>
        <taxon>Roseobacteraceae</taxon>
        <taxon>Phaeobacter</taxon>
    </lineage>
</organism>
<dbReference type="Proteomes" id="UP000236447">
    <property type="component" value="Chromosome"/>
</dbReference>
<evidence type="ECO:0000256" key="1">
    <source>
        <dbReference type="SAM" id="MobiDB-lite"/>
    </source>
</evidence>
<accession>A0A2I7K1H0</accession>
<dbReference type="EMBL" id="CP010725">
    <property type="protein sequence ID" value="AUR00973.1"/>
    <property type="molecule type" value="Genomic_DNA"/>
</dbReference>
<name>A0A2I7K1H0_9RHOB</name>
<evidence type="ECO:0000313" key="2">
    <source>
        <dbReference type="EMBL" id="AUQ96461.1"/>
    </source>
</evidence>
<dbReference type="AlphaFoldDB" id="A0A2I7K1H0"/>
<evidence type="ECO:0000313" key="5">
    <source>
        <dbReference type="Proteomes" id="UP000236536"/>
    </source>
</evidence>